<organism evidence="1">
    <name type="scientific">Anguilla anguilla</name>
    <name type="common">European freshwater eel</name>
    <name type="synonym">Muraena anguilla</name>
    <dbReference type="NCBI Taxonomy" id="7936"/>
    <lineage>
        <taxon>Eukaryota</taxon>
        <taxon>Metazoa</taxon>
        <taxon>Chordata</taxon>
        <taxon>Craniata</taxon>
        <taxon>Vertebrata</taxon>
        <taxon>Euteleostomi</taxon>
        <taxon>Actinopterygii</taxon>
        <taxon>Neopterygii</taxon>
        <taxon>Teleostei</taxon>
        <taxon>Anguilliformes</taxon>
        <taxon>Anguillidae</taxon>
        <taxon>Anguilla</taxon>
    </lineage>
</organism>
<protein>
    <submittedName>
        <fullName evidence="1">Uncharacterized protein</fullName>
    </submittedName>
</protein>
<accession>A0A0E9T0F9</accession>
<reference evidence="1" key="2">
    <citation type="journal article" date="2015" name="Fish Shellfish Immunol.">
        <title>Early steps in the European eel (Anguilla anguilla)-Vibrio vulnificus interaction in the gills: Role of the RtxA13 toxin.</title>
        <authorList>
            <person name="Callol A."/>
            <person name="Pajuelo D."/>
            <person name="Ebbesson L."/>
            <person name="Teles M."/>
            <person name="MacKenzie S."/>
            <person name="Amaro C."/>
        </authorList>
    </citation>
    <scope>NUCLEOTIDE SEQUENCE</scope>
</reference>
<sequence length="12" mass="1477">MIYHLTEKTGRK</sequence>
<reference evidence="1" key="1">
    <citation type="submission" date="2014-11" db="EMBL/GenBank/DDBJ databases">
        <authorList>
            <person name="Amaro Gonzalez C."/>
        </authorList>
    </citation>
    <scope>NUCLEOTIDE SEQUENCE</scope>
</reference>
<proteinExistence type="predicted"/>
<name>A0A0E9T0F9_ANGAN</name>
<evidence type="ECO:0000313" key="1">
    <source>
        <dbReference type="EMBL" id="JAH47061.1"/>
    </source>
</evidence>
<dbReference type="EMBL" id="GBXM01061516">
    <property type="protein sequence ID" value="JAH47061.1"/>
    <property type="molecule type" value="Transcribed_RNA"/>
</dbReference>